<evidence type="ECO:0000256" key="7">
    <source>
        <dbReference type="ARBA" id="ARBA00023055"/>
    </source>
</evidence>
<evidence type="ECO:0000256" key="1">
    <source>
        <dbReference type="ARBA" id="ARBA00002053"/>
    </source>
</evidence>
<dbReference type="PANTHER" id="PTHR11306">
    <property type="entry name" value="NIEMANN PICK TYPE C2 PROTEIN NPC2-RELATED"/>
    <property type="match status" value="1"/>
</dbReference>
<comment type="caution">
    <text evidence="10">The sequence shown here is derived from an EMBL/GenBank/DDBJ whole genome shotgun (WGS) entry which is preliminary data.</text>
</comment>
<keyword evidence="7" id="KW-0445">Lipid transport</keyword>
<dbReference type="InterPro" id="IPR003172">
    <property type="entry name" value="ML_dom"/>
</dbReference>
<feature type="signal peptide" evidence="8">
    <location>
        <begin position="1"/>
        <end position="19"/>
    </location>
</feature>
<reference evidence="10" key="1">
    <citation type="submission" date="2020-05" db="EMBL/GenBank/DDBJ databases">
        <title>Phylogenomic resolution of chytrid fungi.</title>
        <authorList>
            <person name="Stajich J.E."/>
            <person name="Amses K."/>
            <person name="Simmons R."/>
            <person name="Seto K."/>
            <person name="Myers J."/>
            <person name="Bonds A."/>
            <person name="Quandt C.A."/>
            <person name="Barry K."/>
            <person name="Liu P."/>
            <person name="Grigoriev I."/>
            <person name="Longcore J.E."/>
            <person name="James T.Y."/>
        </authorList>
    </citation>
    <scope>NUCLEOTIDE SEQUENCE</scope>
    <source>
        <strain evidence="10">JEL0513</strain>
    </source>
</reference>
<feature type="domain" description="MD-2-related lipid-recognition" evidence="9">
    <location>
        <begin position="65"/>
        <end position="189"/>
    </location>
</feature>
<keyword evidence="11" id="KW-1185">Reference proteome</keyword>
<name>A0AAD5XLY9_9FUNG</name>
<dbReference type="Proteomes" id="UP001211907">
    <property type="component" value="Unassembled WGS sequence"/>
</dbReference>
<organism evidence="10 11">
    <name type="scientific">Physocladia obscura</name>
    <dbReference type="NCBI Taxonomy" id="109957"/>
    <lineage>
        <taxon>Eukaryota</taxon>
        <taxon>Fungi</taxon>
        <taxon>Fungi incertae sedis</taxon>
        <taxon>Chytridiomycota</taxon>
        <taxon>Chytridiomycota incertae sedis</taxon>
        <taxon>Chytridiomycetes</taxon>
        <taxon>Chytridiales</taxon>
        <taxon>Chytriomycetaceae</taxon>
        <taxon>Physocladia</taxon>
    </lineage>
</organism>
<sequence length="191" mass="20572">MVPMFALLAIPGMMSLVAATVVAAEKGALVRQQAVQAVEYEGYADDYADGGYVNGDDYAASQGSVTLCAGSHDDDTFTPTTLAISPDPPRRGQPLGVTVVGELSRPVEEGSYIDVVAKLGAIKLFNGRLDLCEEAKNNIGRECPFEQGHQEVYHTLDKFPRELPPGVYDIEARISHPDGTQASCVKVRFRL</sequence>
<comment type="subunit">
    <text evidence="3">Monomer.</text>
</comment>
<protein>
    <recommendedName>
        <fullName evidence="4">Phosphatidylglycerol/phosphatidylinositol transfer protein</fullName>
    </recommendedName>
</protein>
<feature type="chain" id="PRO_5042209207" description="Phosphatidylglycerol/phosphatidylinositol transfer protein" evidence="8">
    <location>
        <begin position="20"/>
        <end position="191"/>
    </location>
</feature>
<accession>A0AAD5XLY9</accession>
<evidence type="ECO:0000256" key="5">
    <source>
        <dbReference type="ARBA" id="ARBA00022448"/>
    </source>
</evidence>
<evidence type="ECO:0000256" key="3">
    <source>
        <dbReference type="ARBA" id="ARBA00011245"/>
    </source>
</evidence>
<dbReference type="InterPro" id="IPR036846">
    <property type="entry name" value="GM2-AP_sf"/>
</dbReference>
<dbReference type="Gene3D" id="2.70.220.10">
    <property type="entry name" value="Ganglioside GM2 activator"/>
    <property type="match status" value="1"/>
</dbReference>
<proteinExistence type="inferred from homology"/>
<gene>
    <name evidence="10" type="primary">NPC2</name>
    <name evidence="10" type="ORF">HK100_012316</name>
</gene>
<comment type="similarity">
    <text evidence="2">Belongs to the NPC2 family.</text>
</comment>
<evidence type="ECO:0000313" key="11">
    <source>
        <dbReference type="Proteomes" id="UP001211907"/>
    </source>
</evidence>
<evidence type="ECO:0000259" key="9">
    <source>
        <dbReference type="SMART" id="SM00737"/>
    </source>
</evidence>
<dbReference type="SUPFAM" id="SSF81296">
    <property type="entry name" value="E set domains"/>
    <property type="match status" value="1"/>
</dbReference>
<dbReference type="Pfam" id="PF02221">
    <property type="entry name" value="E1_DerP2_DerF2"/>
    <property type="match status" value="1"/>
</dbReference>
<dbReference type="GO" id="GO:0032934">
    <property type="term" value="F:sterol binding"/>
    <property type="evidence" value="ECO:0007669"/>
    <property type="project" value="InterPro"/>
</dbReference>
<dbReference type="SMART" id="SM00737">
    <property type="entry name" value="ML"/>
    <property type="match status" value="1"/>
</dbReference>
<dbReference type="EMBL" id="JADGJH010000087">
    <property type="protein sequence ID" value="KAJ3138778.1"/>
    <property type="molecule type" value="Genomic_DNA"/>
</dbReference>
<evidence type="ECO:0000313" key="10">
    <source>
        <dbReference type="EMBL" id="KAJ3138778.1"/>
    </source>
</evidence>
<dbReference type="InterPro" id="IPR039670">
    <property type="entry name" value="NPC2-like"/>
</dbReference>
<comment type="function">
    <text evidence="1">Catalyzes the intermembrane transfer of phosphatidylglycerol and phosphatidylinositol.</text>
</comment>
<dbReference type="PANTHER" id="PTHR11306:SF0">
    <property type="entry name" value="PHOSPHATIDYLGLYCEROL_PHOSPHATIDYLINOSITOL TRANSFER PROTEIN"/>
    <property type="match status" value="1"/>
</dbReference>
<keyword evidence="5" id="KW-0813">Transport</keyword>
<dbReference type="InterPro" id="IPR014756">
    <property type="entry name" value="Ig_E-set"/>
</dbReference>
<evidence type="ECO:0000256" key="4">
    <source>
        <dbReference type="ARBA" id="ARBA00016056"/>
    </source>
</evidence>
<keyword evidence="6 8" id="KW-0732">Signal</keyword>
<dbReference type="AlphaFoldDB" id="A0AAD5XLY9"/>
<evidence type="ECO:0000256" key="8">
    <source>
        <dbReference type="SAM" id="SignalP"/>
    </source>
</evidence>
<dbReference type="GO" id="GO:0015918">
    <property type="term" value="P:sterol transport"/>
    <property type="evidence" value="ECO:0007669"/>
    <property type="project" value="InterPro"/>
</dbReference>
<evidence type="ECO:0000256" key="2">
    <source>
        <dbReference type="ARBA" id="ARBA00006370"/>
    </source>
</evidence>
<evidence type="ECO:0000256" key="6">
    <source>
        <dbReference type="ARBA" id="ARBA00022729"/>
    </source>
</evidence>